<name>A0A669Q7Q8_PHACC</name>
<dbReference type="GO" id="GO:0005737">
    <property type="term" value="C:cytoplasm"/>
    <property type="evidence" value="ECO:0007669"/>
    <property type="project" value="UniProtKB-SubCell"/>
</dbReference>
<dbReference type="GO" id="GO:0070059">
    <property type="term" value="P:intrinsic apoptotic signaling pathway in response to endoplasmic reticulum stress"/>
    <property type="evidence" value="ECO:0007669"/>
    <property type="project" value="TreeGrafter"/>
</dbReference>
<keyword evidence="4" id="KW-0678">Repressor</keyword>
<evidence type="ECO:0000256" key="3">
    <source>
        <dbReference type="ARBA" id="ARBA00022490"/>
    </source>
</evidence>
<dbReference type="InterPro" id="IPR016670">
    <property type="entry name" value="DNA_damage_induc_transcript_3"/>
</dbReference>
<reference evidence="13" key="2">
    <citation type="submission" date="2025-09" db="UniProtKB">
        <authorList>
            <consortium name="Ensembl"/>
        </authorList>
    </citation>
    <scope>IDENTIFICATION</scope>
</reference>
<dbReference type="GO" id="GO:0001228">
    <property type="term" value="F:DNA-binding transcription activator activity, RNA polymerase II-specific"/>
    <property type="evidence" value="ECO:0007669"/>
    <property type="project" value="TreeGrafter"/>
</dbReference>
<feature type="region of interest" description="Disordered" evidence="12">
    <location>
        <begin position="26"/>
        <end position="146"/>
    </location>
</feature>
<dbReference type="GO" id="GO:0000122">
    <property type="term" value="P:negative regulation of transcription by RNA polymerase II"/>
    <property type="evidence" value="ECO:0007669"/>
    <property type="project" value="TreeGrafter"/>
</dbReference>
<dbReference type="GO" id="GO:0006983">
    <property type="term" value="P:ER overload response"/>
    <property type="evidence" value="ECO:0007669"/>
    <property type="project" value="TreeGrafter"/>
</dbReference>
<dbReference type="Ensembl" id="ENSPCLT00000021940.1">
    <property type="protein sequence ID" value="ENSPCLP00000016614.1"/>
    <property type="gene ID" value="ENSPCLG00000013594.1"/>
</dbReference>
<keyword evidence="5" id="KW-0597">Phosphoprotein</keyword>
<evidence type="ECO:0000256" key="10">
    <source>
        <dbReference type="ARBA" id="ARBA00023163"/>
    </source>
</evidence>
<keyword evidence="10" id="KW-0804">Transcription</keyword>
<comment type="similarity">
    <text evidence="2">Belongs to the bZIP family.</text>
</comment>
<keyword evidence="3" id="KW-0963">Cytoplasm</keyword>
<dbReference type="PANTHER" id="PTHR16833:SF0">
    <property type="entry name" value="DNA DAMAGE-INDUCIBLE TRANSCRIPT 3 PROTEIN"/>
    <property type="match status" value="1"/>
</dbReference>
<dbReference type="GO" id="GO:1990622">
    <property type="term" value="C:CHOP-ATF3 complex"/>
    <property type="evidence" value="ECO:0007669"/>
    <property type="project" value="TreeGrafter"/>
</dbReference>
<comment type="subcellular location">
    <subcellularLocation>
        <location evidence="1">Cytoplasm</location>
    </subcellularLocation>
</comment>
<evidence type="ECO:0000313" key="14">
    <source>
        <dbReference type="Proteomes" id="UP000472261"/>
    </source>
</evidence>
<evidence type="ECO:0000313" key="13">
    <source>
        <dbReference type="Ensembl" id="ENSPCLP00000016614.1"/>
    </source>
</evidence>
<evidence type="ECO:0000256" key="7">
    <source>
        <dbReference type="ARBA" id="ARBA00023015"/>
    </source>
</evidence>
<evidence type="ECO:0000256" key="11">
    <source>
        <dbReference type="ARBA" id="ARBA00023230"/>
    </source>
</evidence>
<organism evidence="13 14">
    <name type="scientific">Phasianus colchicus</name>
    <name type="common">Common pheasant</name>
    <dbReference type="NCBI Taxonomy" id="9054"/>
    <lineage>
        <taxon>Eukaryota</taxon>
        <taxon>Metazoa</taxon>
        <taxon>Chordata</taxon>
        <taxon>Craniata</taxon>
        <taxon>Vertebrata</taxon>
        <taxon>Euteleostomi</taxon>
        <taxon>Archelosauria</taxon>
        <taxon>Archosauria</taxon>
        <taxon>Dinosauria</taxon>
        <taxon>Saurischia</taxon>
        <taxon>Theropoda</taxon>
        <taxon>Coelurosauria</taxon>
        <taxon>Aves</taxon>
        <taxon>Neognathae</taxon>
        <taxon>Galloanserae</taxon>
        <taxon>Galliformes</taxon>
        <taxon>Phasianidae</taxon>
        <taxon>Phasianinae</taxon>
        <taxon>Phasianus</taxon>
    </lineage>
</organism>
<dbReference type="PANTHER" id="PTHR16833">
    <property type="entry name" value="DNA DAMAGE-INDUCIBLE TRANSCRIPT 3 DDIT3"/>
    <property type="match status" value="1"/>
</dbReference>
<accession>A0A669Q7Q8</accession>
<evidence type="ECO:0000256" key="2">
    <source>
        <dbReference type="ARBA" id="ARBA00007163"/>
    </source>
</evidence>
<proteinExistence type="inferred from homology"/>
<feature type="compositionally biased region" description="Low complexity" evidence="12">
    <location>
        <begin position="113"/>
        <end position="125"/>
    </location>
</feature>
<dbReference type="GO" id="GO:1990617">
    <property type="term" value="C:CHOP-ATF4 complex"/>
    <property type="evidence" value="ECO:0007669"/>
    <property type="project" value="TreeGrafter"/>
</dbReference>
<evidence type="ECO:0000256" key="8">
    <source>
        <dbReference type="ARBA" id="ARBA00023125"/>
    </source>
</evidence>
<evidence type="ECO:0000256" key="12">
    <source>
        <dbReference type="SAM" id="MobiDB-lite"/>
    </source>
</evidence>
<sequence length="180" mass="18773">MAAAGEPPSDEPPAWFLELQELQELLMAAEPLESPAPGGARQVSGAGPSGTGTDGRSPITASAPQEEEPAPPWAAGGDPACRELDEAPSAELLRLLGADGAVGAAPEPPQRPRSPGEAAGRPAGRGAKRKRAGGEQQGEQRLRQLRAHNERLRAEVGRLSAEVQRVRAALIERVLGLRRA</sequence>
<dbReference type="AlphaFoldDB" id="A0A669Q7Q8"/>
<keyword evidence="11" id="KW-0834">Unfolded protein response</keyword>
<keyword evidence="8" id="KW-0238">DNA-binding</keyword>
<keyword evidence="9" id="KW-0010">Activator</keyword>
<keyword evidence="14" id="KW-1185">Reference proteome</keyword>
<keyword evidence="6" id="KW-0832">Ubl conjugation</keyword>
<reference evidence="13" key="1">
    <citation type="submission" date="2025-08" db="UniProtKB">
        <authorList>
            <consortium name="Ensembl"/>
        </authorList>
    </citation>
    <scope>IDENTIFICATION</scope>
</reference>
<dbReference type="GO" id="GO:0000978">
    <property type="term" value="F:RNA polymerase II cis-regulatory region sequence-specific DNA binding"/>
    <property type="evidence" value="ECO:0007669"/>
    <property type="project" value="TreeGrafter"/>
</dbReference>
<evidence type="ECO:0000256" key="6">
    <source>
        <dbReference type="ARBA" id="ARBA00022843"/>
    </source>
</evidence>
<keyword evidence="7" id="KW-0805">Transcription regulation</keyword>
<evidence type="ECO:0000256" key="9">
    <source>
        <dbReference type="ARBA" id="ARBA00023159"/>
    </source>
</evidence>
<evidence type="ECO:0008006" key="15">
    <source>
        <dbReference type="Google" id="ProtNLM"/>
    </source>
</evidence>
<dbReference type="GO" id="GO:0036488">
    <property type="term" value="C:CHOP-C/EBP complex"/>
    <property type="evidence" value="ECO:0007669"/>
    <property type="project" value="TreeGrafter"/>
</dbReference>
<dbReference type="GO" id="GO:0046982">
    <property type="term" value="F:protein heterodimerization activity"/>
    <property type="evidence" value="ECO:0007669"/>
    <property type="project" value="TreeGrafter"/>
</dbReference>
<protein>
    <recommendedName>
        <fullName evidence="15">DDIT3 protein</fullName>
    </recommendedName>
</protein>
<evidence type="ECO:0000256" key="4">
    <source>
        <dbReference type="ARBA" id="ARBA00022491"/>
    </source>
</evidence>
<dbReference type="Proteomes" id="UP000472261">
    <property type="component" value="Unplaced"/>
</dbReference>
<evidence type="ECO:0000256" key="5">
    <source>
        <dbReference type="ARBA" id="ARBA00022553"/>
    </source>
</evidence>
<dbReference type="GO" id="GO:0006986">
    <property type="term" value="P:response to unfolded protein"/>
    <property type="evidence" value="ECO:0007669"/>
    <property type="project" value="UniProtKB-KW"/>
</dbReference>
<evidence type="ECO:0000256" key="1">
    <source>
        <dbReference type="ARBA" id="ARBA00004496"/>
    </source>
</evidence>